<evidence type="ECO:0000256" key="1">
    <source>
        <dbReference type="ARBA" id="ARBA00004651"/>
    </source>
</evidence>
<comment type="caution">
    <text evidence="10">The sequence shown here is derived from an EMBL/GenBank/DDBJ whole genome shotgun (WGS) entry which is preliminary data.</text>
</comment>
<evidence type="ECO:0000313" key="12">
    <source>
        <dbReference type="Proteomes" id="UP000228947"/>
    </source>
</evidence>
<dbReference type="PANTHER" id="PTHR33908">
    <property type="entry name" value="MANNOSYLTRANSFERASE YKCB-RELATED"/>
    <property type="match status" value="1"/>
</dbReference>
<dbReference type="EMBL" id="PGTM01000054">
    <property type="protein sequence ID" value="PJF36427.1"/>
    <property type="molecule type" value="Genomic_DNA"/>
</dbReference>
<dbReference type="EMBL" id="PGTL01000001">
    <property type="protein sequence ID" value="PJF43433.1"/>
    <property type="molecule type" value="Genomic_DNA"/>
</dbReference>
<proteinExistence type="predicted"/>
<accession>A0A2M8PFV7</accession>
<dbReference type="GO" id="GO:0016763">
    <property type="term" value="F:pentosyltransferase activity"/>
    <property type="evidence" value="ECO:0007669"/>
    <property type="project" value="TreeGrafter"/>
</dbReference>
<keyword evidence="7 8" id="KW-0472">Membrane</keyword>
<dbReference type="InterPro" id="IPR038731">
    <property type="entry name" value="RgtA/B/C-like"/>
</dbReference>
<evidence type="ECO:0000259" key="9">
    <source>
        <dbReference type="Pfam" id="PF13231"/>
    </source>
</evidence>
<feature type="transmembrane region" description="Helical" evidence="8">
    <location>
        <begin position="234"/>
        <end position="253"/>
    </location>
</feature>
<keyword evidence="4" id="KW-0808">Transferase</keyword>
<evidence type="ECO:0000256" key="8">
    <source>
        <dbReference type="SAM" id="Phobius"/>
    </source>
</evidence>
<evidence type="ECO:0000313" key="13">
    <source>
        <dbReference type="Proteomes" id="UP000229681"/>
    </source>
</evidence>
<feature type="transmembrane region" description="Helical" evidence="8">
    <location>
        <begin position="361"/>
        <end position="383"/>
    </location>
</feature>
<feature type="transmembrane region" description="Helical" evidence="8">
    <location>
        <begin position="134"/>
        <end position="153"/>
    </location>
</feature>
<dbReference type="Pfam" id="PF13231">
    <property type="entry name" value="PMT_2"/>
    <property type="match status" value="1"/>
</dbReference>
<feature type="transmembrane region" description="Helical" evidence="8">
    <location>
        <begin position="305"/>
        <end position="326"/>
    </location>
</feature>
<reference evidence="12 13" key="1">
    <citation type="submission" date="2017-11" db="EMBL/GenBank/DDBJ databases">
        <title>Evolution of Phototrophy in the Chloroflexi Phylum Driven by Horizontal Gene Transfer.</title>
        <authorList>
            <person name="Ward L.M."/>
            <person name="Hemp J."/>
            <person name="Shih P.M."/>
            <person name="Mcglynn S.E."/>
            <person name="Fischer W."/>
        </authorList>
    </citation>
    <scope>NUCLEOTIDE SEQUENCE [LARGE SCALE GENOMIC DNA]</scope>
    <source>
        <strain evidence="11">CP1_1M</strain>
        <strain evidence="10">JP3_13</strain>
    </source>
</reference>
<dbReference type="AlphaFoldDB" id="A0A2M8PFV7"/>
<feature type="transmembrane region" description="Helical" evidence="8">
    <location>
        <begin position="259"/>
        <end position="278"/>
    </location>
</feature>
<evidence type="ECO:0000256" key="2">
    <source>
        <dbReference type="ARBA" id="ARBA00022475"/>
    </source>
</evidence>
<protein>
    <recommendedName>
        <fullName evidence="9">Glycosyltransferase RgtA/B/C/D-like domain-containing protein</fullName>
    </recommendedName>
</protein>
<comment type="subcellular location">
    <subcellularLocation>
        <location evidence="1">Cell membrane</location>
        <topology evidence="1">Multi-pass membrane protein</topology>
    </subcellularLocation>
</comment>
<dbReference type="Proteomes" id="UP000229681">
    <property type="component" value="Unassembled WGS sequence"/>
</dbReference>
<evidence type="ECO:0000256" key="6">
    <source>
        <dbReference type="ARBA" id="ARBA00022989"/>
    </source>
</evidence>
<dbReference type="GO" id="GO:0009103">
    <property type="term" value="P:lipopolysaccharide biosynthetic process"/>
    <property type="evidence" value="ECO:0007669"/>
    <property type="project" value="UniProtKB-ARBA"/>
</dbReference>
<organism evidence="10 13">
    <name type="scientific">Candidatus Thermofonsia Clade 1 bacterium</name>
    <dbReference type="NCBI Taxonomy" id="2364210"/>
    <lineage>
        <taxon>Bacteria</taxon>
        <taxon>Bacillati</taxon>
        <taxon>Chloroflexota</taxon>
        <taxon>Candidatus Thermofontia</taxon>
        <taxon>Candidatus Thermofonsia Clade 1</taxon>
    </lineage>
</organism>
<keyword evidence="3" id="KW-0328">Glycosyltransferase</keyword>
<feature type="domain" description="Glycosyltransferase RgtA/B/C/D-like" evidence="9">
    <location>
        <begin position="135"/>
        <end position="266"/>
    </location>
</feature>
<feature type="transmembrane region" description="Helical" evidence="8">
    <location>
        <begin position="332"/>
        <end position="349"/>
    </location>
</feature>
<keyword evidence="2" id="KW-1003">Cell membrane</keyword>
<evidence type="ECO:0000256" key="7">
    <source>
        <dbReference type="ARBA" id="ARBA00023136"/>
    </source>
</evidence>
<gene>
    <name evidence="10" type="ORF">CUN49_05435</name>
    <name evidence="11" type="ORF">CUN50_00485</name>
</gene>
<evidence type="ECO:0000313" key="11">
    <source>
        <dbReference type="EMBL" id="PJF43433.1"/>
    </source>
</evidence>
<sequence>MIVVQTSMASRRSADLGAALIGAYFCALALAYALAVPLGEAPDEVPHFLYVHYLLQEGLPIIEDRATVFARGDTQRGHPPLYYLIGALLVADTQRTDFAEYKAHNPFASIGMVSHANQNIHLHRLRYSSDTHIAFWRLRLYSLALGCGTLWLTYLTGKRLFGASVGLAAMFLLANIPTFIHISGSINDDNMVTLMSALCVYLCARALTGDRSLRNALLIGASAGVGILSKHNGAALFGYIALAALFGVLWRAWSWRFALRWAGVAFGTAALLSGWWFVRNAMLYNGDFLSSEAILSLWGRGDRPLMLAEFEGTWYSFWMILGYMNVRGAEWLFAYVLPFTLIGGAGLLWQALRLRSARMGAIFLAGCFLSLNVVMFVLMLRVASGQGRLYFPIAGVFALMLMLGWRALLGRLAPLAIVPIAAAALSAPFVALPRAYPSLEVVESVPESAVRLEVRAETLRLHAYALHKAVIQRGEPLCLTLYFSGNHAENAHFYAVVINPRTGEGIGGVDTYLGMAPTDSLDPNALYRAVLSVPMRQDLPPEAPMQVLVQLGWRVPSTERTLPLLTAEGAPLESLVVAGAVLIDSAWQPPQAARATDARFGATLRLVGYTLSQETLQSGAELRITLSWEALRSPMNDYRLALGILDARDQIVAQVDGSPSGLPTSLWPSGLRFAETRALRLPSDLPSGNYRLYIGWYDQELRRLPLPNGESLFFVPLHAE</sequence>
<dbReference type="Proteomes" id="UP000228947">
    <property type="component" value="Unassembled WGS sequence"/>
</dbReference>
<dbReference type="PANTHER" id="PTHR33908:SF11">
    <property type="entry name" value="MEMBRANE PROTEIN"/>
    <property type="match status" value="1"/>
</dbReference>
<keyword evidence="5 8" id="KW-0812">Transmembrane</keyword>
<evidence type="ECO:0000256" key="3">
    <source>
        <dbReference type="ARBA" id="ARBA00022676"/>
    </source>
</evidence>
<evidence type="ECO:0000256" key="4">
    <source>
        <dbReference type="ARBA" id="ARBA00022679"/>
    </source>
</evidence>
<dbReference type="InterPro" id="IPR050297">
    <property type="entry name" value="LipidA_mod_glycosyltrf_83"/>
</dbReference>
<evidence type="ECO:0000256" key="5">
    <source>
        <dbReference type="ARBA" id="ARBA00022692"/>
    </source>
</evidence>
<name>A0A2M8PFV7_9CHLR</name>
<dbReference type="GO" id="GO:0005886">
    <property type="term" value="C:plasma membrane"/>
    <property type="evidence" value="ECO:0007669"/>
    <property type="project" value="UniProtKB-SubCell"/>
</dbReference>
<feature type="transmembrane region" description="Helical" evidence="8">
    <location>
        <begin position="389"/>
        <end position="408"/>
    </location>
</feature>
<feature type="transmembrane region" description="Helical" evidence="8">
    <location>
        <begin position="160"/>
        <end position="180"/>
    </location>
</feature>
<accession>A0A2M8Q0W6</accession>
<evidence type="ECO:0000313" key="10">
    <source>
        <dbReference type="EMBL" id="PJF36427.1"/>
    </source>
</evidence>
<keyword evidence="6 8" id="KW-1133">Transmembrane helix</keyword>